<feature type="region of interest" description="Disordered" evidence="1">
    <location>
        <begin position="152"/>
        <end position="174"/>
    </location>
</feature>
<proteinExistence type="predicted"/>
<gene>
    <name evidence="3" type="ORF">AGERDE_LOCUS9986</name>
</gene>
<dbReference type="AlphaFoldDB" id="A0A9N9D0Z8"/>
<feature type="compositionally biased region" description="Basic and acidic residues" evidence="1">
    <location>
        <begin position="67"/>
        <end position="97"/>
    </location>
</feature>
<sequence length="194" mass="22244">MAFFIPFIIGVVATYATKKVVDKVVDSSIPKNSSNPPTNTQLQQQEILKPITDRLDNLDKDIADKIKEQLGDKQMTPREKKEQLEKIKNMSKEEKSELLSQLKSENSAEQETINKALKDKLDKQDKRNIQLAEELRKAKENSDPVQVAKITAMMKDNDKNQQSTRLALKKSEEEAKKQAKLIEEYFKSVEQDKP</sequence>
<organism evidence="3 4">
    <name type="scientific">Ambispora gerdemannii</name>
    <dbReference type="NCBI Taxonomy" id="144530"/>
    <lineage>
        <taxon>Eukaryota</taxon>
        <taxon>Fungi</taxon>
        <taxon>Fungi incertae sedis</taxon>
        <taxon>Mucoromycota</taxon>
        <taxon>Glomeromycotina</taxon>
        <taxon>Glomeromycetes</taxon>
        <taxon>Archaeosporales</taxon>
        <taxon>Ambisporaceae</taxon>
        <taxon>Ambispora</taxon>
    </lineage>
</organism>
<feature type="compositionally biased region" description="Polar residues" evidence="1">
    <location>
        <begin position="98"/>
        <end position="110"/>
    </location>
</feature>
<dbReference type="Proteomes" id="UP000789831">
    <property type="component" value="Unassembled WGS sequence"/>
</dbReference>
<protein>
    <submittedName>
        <fullName evidence="3">1162_t:CDS:1</fullName>
    </submittedName>
</protein>
<comment type="caution">
    <text evidence="3">The sequence shown here is derived from an EMBL/GenBank/DDBJ whole genome shotgun (WGS) entry which is preliminary data.</text>
</comment>
<accession>A0A9N9D0Z8</accession>
<evidence type="ECO:0000313" key="3">
    <source>
        <dbReference type="EMBL" id="CAG8619344.1"/>
    </source>
</evidence>
<feature type="signal peptide" evidence="2">
    <location>
        <begin position="1"/>
        <end position="16"/>
    </location>
</feature>
<feature type="region of interest" description="Disordered" evidence="1">
    <location>
        <begin position="67"/>
        <end position="110"/>
    </location>
</feature>
<evidence type="ECO:0000256" key="1">
    <source>
        <dbReference type="SAM" id="MobiDB-lite"/>
    </source>
</evidence>
<dbReference type="OrthoDB" id="10406423at2759"/>
<evidence type="ECO:0000256" key="2">
    <source>
        <dbReference type="SAM" id="SignalP"/>
    </source>
</evidence>
<keyword evidence="2" id="KW-0732">Signal</keyword>
<evidence type="ECO:0000313" key="4">
    <source>
        <dbReference type="Proteomes" id="UP000789831"/>
    </source>
</evidence>
<reference evidence="3" key="1">
    <citation type="submission" date="2021-06" db="EMBL/GenBank/DDBJ databases">
        <authorList>
            <person name="Kallberg Y."/>
            <person name="Tangrot J."/>
            <person name="Rosling A."/>
        </authorList>
    </citation>
    <scope>NUCLEOTIDE SEQUENCE</scope>
    <source>
        <strain evidence="3">MT106</strain>
    </source>
</reference>
<name>A0A9N9D0Z8_9GLOM</name>
<dbReference type="EMBL" id="CAJVPL010002772">
    <property type="protein sequence ID" value="CAG8619344.1"/>
    <property type="molecule type" value="Genomic_DNA"/>
</dbReference>
<feature type="chain" id="PRO_5040375252" evidence="2">
    <location>
        <begin position="17"/>
        <end position="194"/>
    </location>
</feature>
<keyword evidence="4" id="KW-1185">Reference proteome</keyword>